<protein>
    <submittedName>
        <fullName evidence="3">TIR domain-containing protein</fullName>
    </submittedName>
</protein>
<accession>A0A4R2MDG0</accession>
<dbReference type="Gene3D" id="3.40.50.10140">
    <property type="entry name" value="Toll/interleukin-1 receptor homology (TIR) domain"/>
    <property type="match status" value="1"/>
</dbReference>
<reference evidence="3 4" key="1">
    <citation type="submission" date="2019-03" db="EMBL/GenBank/DDBJ databases">
        <title>Genomic Encyclopedia of Type Strains, Phase IV (KMG-IV): sequencing the most valuable type-strain genomes for metagenomic binning, comparative biology and taxonomic classification.</title>
        <authorList>
            <person name="Goeker M."/>
        </authorList>
    </citation>
    <scope>NUCLEOTIDE SEQUENCE [LARGE SCALE GENOMIC DNA]</scope>
    <source>
        <strain evidence="3 4">DSM 1709</strain>
    </source>
</reference>
<evidence type="ECO:0000313" key="4">
    <source>
        <dbReference type="Proteomes" id="UP000295106"/>
    </source>
</evidence>
<dbReference type="AlphaFoldDB" id="A0A4R2MDG0"/>
<organism evidence="3 4">
    <name type="scientific">Rubrivivax gelatinosus</name>
    <name type="common">Rhodocyclus gelatinosus</name>
    <name type="synonym">Rhodopseudomonas gelatinosa</name>
    <dbReference type="NCBI Taxonomy" id="28068"/>
    <lineage>
        <taxon>Bacteria</taxon>
        <taxon>Pseudomonadati</taxon>
        <taxon>Pseudomonadota</taxon>
        <taxon>Betaproteobacteria</taxon>
        <taxon>Burkholderiales</taxon>
        <taxon>Sphaerotilaceae</taxon>
        <taxon>Rubrivivax</taxon>
    </lineage>
</organism>
<gene>
    <name evidence="3" type="ORF">EV684_102411</name>
</gene>
<dbReference type="GO" id="GO:0007165">
    <property type="term" value="P:signal transduction"/>
    <property type="evidence" value="ECO:0007669"/>
    <property type="project" value="InterPro"/>
</dbReference>
<dbReference type="SUPFAM" id="SSF52200">
    <property type="entry name" value="Toll/Interleukin receptor TIR domain"/>
    <property type="match status" value="1"/>
</dbReference>
<dbReference type="Proteomes" id="UP000295106">
    <property type="component" value="Unassembled WGS sequence"/>
</dbReference>
<feature type="domain" description="TIR" evidence="2">
    <location>
        <begin position="309"/>
        <end position="418"/>
    </location>
</feature>
<comment type="caution">
    <text evidence="3">The sequence shown here is derived from an EMBL/GenBank/DDBJ whole genome shotgun (WGS) entry which is preliminary data.</text>
</comment>
<dbReference type="RefSeq" id="WP_132645137.1">
    <property type="nucleotide sequence ID" value="NZ_SLXD01000002.1"/>
</dbReference>
<name>A0A4R2MDG0_RUBGE</name>
<dbReference type="EMBL" id="SLXD01000002">
    <property type="protein sequence ID" value="TCP04650.1"/>
    <property type="molecule type" value="Genomic_DNA"/>
</dbReference>
<feature type="region of interest" description="Disordered" evidence="1">
    <location>
        <begin position="106"/>
        <end position="129"/>
    </location>
</feature>
<proteinExistence type="predicted"/>
<evidence type="ECO:0000259" key="2">
    <source>
        <dbReference type="Pfam" id="PF13676"/>
    </source>
</evidence>
<dbReference type="OrthoDB" id="344630at2"/>
<evidence type="ECO:0000313" key="3">
    <source>
        <dbReference type="EMBL" id="TCP04650.1"/>
    </source>
</evidence>
<dbReference type="Pfam" id="PF13676">
    <property type="entry name" value="TIR_2"/>
    <property type="match status" value="1"/>
</dbReference>
<sequence>MDPEATAIVAALRSLQDDTGQPLARRAALMRLADALEFLAATLALPPQEGPGAHPAQAAQRECSRAWQALQGTLAPPLPSPLQQHVAAWLAAAAPAAAVLAGHGRGAVPTKRSAPRSAPPPVTAAPPKTAYAAPAPAFELPEAAADLAAPPPAPPETTVPMDDARFGASAPAVVPPGREFVAEFVAYPAGAQEQARALLSRPHATLEVGAATPLQRGTRLDVEVRGSAFVPADGESARQSFVWQGTPVKLAWALQAAAGSSGESLLRLDVAIDGIVVARVRLPIEVAAAAPAAAPPVRAEEAVIARRAFASYASADRLRVLDRVASIRLAAGIRVFLDCHDLHPGKAWQPQLEREIDASELFLLFWSAAAAQSGWVRWEYERAIERLGEQCLQIHPLDNGVAPPRALAHLHMADAYMGLRREEQLRAAAAQN</sequence>
<dbReference type="InterPro" id="IPR035897">
    <property type="entry name" value="Toll_tir_struct_dom_sf"/>
</dbReference>
<dbReference type="InterPro" id="IPR000157">
    <property type="entry name" value="TIR_dom"/>
</dbReference>
<evidence type="ECO:0000256" key="1">
    <source>
        <dbReference type="SAM" id="MobiDB-lite"/>
    </source>
</evidence>